<evidence type="ECO:0000313" key="4">
    <source>
        <dbReference type="Proteomes" id="UP001165060"/>
    </source>
</evidence>
<keyword evidence="1" id="KW-0677">Repeat</keyword>
<feature type="domain" description="26S proteasome non-ATPase regulatory subunit 1/RPN2 N-terminal" evidence="2">
    <location>
        <begin position="15"/>
        <end position="341"/>
    </location>
</feature>
<dbReference type="EMBL" id="BRYB01000393">
    <property type="protein sequence ID" value="GMI29288.1"/>
    <property type="molecule type" value="Genomic_DNA"/>
</dbReference>
<dbReference type="PANTHER" id="PTHR10943:SF2">
    <property type="entry name" value="26S PROTEASOME NON-ATPASE REGULATORY SUBUNIT 1"/>
    <property type="match status" value="1"/>
</dbReference>
<dbReference type="PANTHER" id="PTHR10943">
    <property type="entry name" value="26S PROTEASOME NON-ATPASE REGULATORY SUBUNIT"/>
    <property type="match status" value="1"/>
</dbReference>
<proteinExistence type="predicted"/>
<evidence type="ECO:0000256" key="1">
    <source>
        <dbReference type="ARBA" id="ARBA00022737"/>
    </source>
</evidence>
<dbReference type="InterPro" id="IPR048570">
    <property type="entry name" value="PSMD1_RPN2_N"/>
</dbReference>
<organism evidence="3 4">
    <name type="scientific">Tetraparma gracilis</name>
    <dbReference type="NCBI Taxonomy" id="2962635"/>
    <lineage>
        <taxon>Eukaryota</taxon>
        <taxon>Sar</taxon>
        <taxon>Stramenopiles</taxon>
        <taxon>Ochrophyta</taxon>
        <taxon>Bolidophyceae</taxon>
        <taxon>Parmales</taxon>
        <taxon>Triparmaceae</taxon>
        <taxon>Tetraparma</taxon>
    </lineage>
</organism>
<evidence type="ECO:0000313" key="3">
    <source>
        <dbReference type="EMBL" id="GMI29288.1"/>
    </source>
</evidence>
<sequence>MLAPSPSLAFGTPSSASGLLSLLSEPDPALVAAALLQLKAAVPTLWHEFAGELPMLEELAEAAAQPAAVRELASAVCSRVYFHLEEYRASLRHALLSGPGHWSVGGGDRYTERLRAEALAIYTGKAADMTAAGGAGEGEADPAADADMQTRVAAVVDEMFLRCYADGLHEHALGIALEARSLPKVREVLASPPDARARARLLHAALPLLQALVPARGFRLQVAALVADALAGLEETHGGLVQPPALLKARHLLGRACDVATAIVKDLSRGEPGHLQALQAAFDLVDTGDQKFVLDVTAAVNAKAGPADAADEEPKVDGEALGKVRQVLEGGFAGQLELAFM</sequence>
<evidence type="ECO:0000259" key="2">
    <source>
        <dbReference type="Pfam" id="PF21505"/>
    </source>
</evidence>
<dbReference type="Pfam" id="PF21505">
    <property type="entry name" value="RPN2_N"/>
    <property type="match status" value="1"/>
</dbReference>
<reference evidence="3 4" key="1">
    <citation type="journal article" date="2023" name="Commun. Biol.">
        <title>Genome analysis of Parmales, the sister group of diatoms, reveals the evolutionary specialization of diatoms from phago-mixotrophs to photoautotrophs.</title>
        <authorList>
            <person name="Ban H."/>
            <person name="Sato S."/>
            <person name="Yoshikawa S."/>
            <person name="Yamada K."/>
            <person name="Nakamura Y."/>
            <person name="Ichinomiya M."/>
            <person name="Sato N."/>
            <person name="Blanc-Mathieu R."/>
            <person name="Endo H."/>
            <person name="Kuwata A."/>
            <person name="Ogata H."/>
        </authorList>
    </citation>
    <scope>NUCLEOTIDE SEQUENCE [LARGE SCALE GENOMIC DNA]</scope>
</reference>
<comment type="caution">
    <text evidence="3">The sequence shown here is derived from an EMBL/GenBank/DDBJ whole genome shotgun (WGS) entry which is preliminary data.</text>
</comment>
<dbReference type="Proteomes" id="UP001165060">
    <property type="component" value="Unassembled WGS sequence"/>
</dbReference>
<keyword evidence="4" id="KW-1185">Reference proteome</keyword>
<protein>
    <recommendedName>
        <fullName evidence="2">26S proteasome non-ATPase regulatory subunit 1/RPN2 N-terminal domain-containing protein</fullName>
    </recommendedName>
</protein>
<name>A0ABQ6MP10_9STRA</name>
<gene>
    <name evidence="3" type="ORF">TeGR_g9735</name>
</gene>
<accession>A0ABQ6MP10</accession>